<dbReference type="STRING" id="414703.SAMN04488125_12443"/>
<protein>
    <submittedName>
        <fullName evidence="3">Cell wall hydrolase CwlJ, involved in spore germination</fullName>
    </submittedName>
</protein>
<feature type="region of interest" description="Disordered" evidence="1">
    <location>
        <begin position="146"/>
        <end position="165"/>
    </location>
</feature>
<feature type="domain" description="Cell wall hydrolase SleB" evidence="2">
    <location>
        <begin position="196"/>
        <end position="306"/>
    </location>
</feature>
<accession>A0A1I4KGD3</accession>
<dbReference type="Proteomes" id="UP000198804">
    <property type="component" value="Unassembled WGS sequence"/>
</dbReference>
<dbReference type="InterPro" id="IPR011105">
    <property type="entry name" value="Cell_wall_hydrolase_SleB"/>
</dbReference>
<organism evidence="3 4">
    <name type="scientific">Methylorubrum salsuginis</name>
    <dbReference type="NCBI Taxonomy" id="414703"/>
    <lineage>
        <taxon>Bacteria</taxon>
        <taxon>Pseudomonadati</taxon>
        <taxon>Pseudomonadota</taxon>
        <taxon>Alphaproteobacteria</taxon>
        <taxon>Hyphomicrobiales</taxon>
        <taxon>Methylobacteriaceae</taxon>
        <taxon>Methylorubrum</taxon>
    </lineage>
</organism>
<keyword evidence="4" id="KW-1185">Reference proteome</keyword>
<evidence type="ECO:0000313" key="4">
    <source>
        <dbReference type="Proteomes" id="UP000198804"/>
    </source>
</evidence>
<evidence type="ECO:0000256" key="1">
    <source>
        <dbReference type="SAM" id="MobiDB-lite"/>
    </source>
</evidence>
<sequence>MVQRGMSALRASRVRGLGKGLGLGPRFIVTAVVPWMLASGLLISFTATAGTDATLSPERLFEREVATTGAISSGWNADMIAAGIVATPDSMHDEPDDGSLPALAESDGATPAVPRAVALSSVTPAPADATPIEVAAASLVLPGFSPRLDRAPHPTEPEADAASPEAKHRYADLIGPEAMDKEQRCLAEAVYFEARSEPEEGQAAVAQVVLNRVKSGLYPQSVCGVVYQNRHRFMGCQFSFACEGKSLRITDAGSWQTATRIASAVIEGRTYLSEVGGATHYHADYVKPGWSRRLKRKDMIGRHIFYQLKPNQT</sequence>
<feature type="region of interest" description="Disordered" evidence="1">
    <location>
        <begin position="88"/>
        <end position="107"/>
    </location>
</feature>
<dbReference type="GO" id="GO:0016787">
    <property type="term" value="F:hydrolase activity"/>
    <property type="evidence" value="ECO:0007669"/>
    <property type="project" value="UniProtKB-KW"/>
</dbReference>
<dbReference type="InterPro" id="IPR042047">
    <property type="entry name" value="SleB_dom1"/>
</dbReference>
<reference evidence="4" key="1">
    <citation type="submission" date="2016-10" db="EMBL/GenBank/DDBJ databases">
        <authorList>
            <person name="Varghese N."/>
            <person name="Submissions S."/>
        </authorList>
    </citation>
    <scope>NUCLEOTIDE SEQUENCE [LARGE SCALE GENOMIC DNA]</scope>
    <source>
        <strain evidence="4">CGMCC 1.6474</strain>
    </source>
</reference>
<evidence type="ECO:0000259" key="2">
    <source>
        <dbReference type="Pfam" id="PF07486"/>
    </source>
</evidence>
<dbReference type="Pfam" id="PF07486">
    <property type="entry name" value="Hydrolase_2"/>
    <property type="match status" value="1"/>
</dbReference>
<evidence type="ECO:0000313" key="3">
    <source>
        <dbReference type="EMBL" id="SFL77845.1"/>
    </source>
</evidence>
<feature type="compositionally biased region" description="Basic and acidic residues" evidence="1">
    <location>
        <begin position="147"/>
        <end position="156"/>
    </location>
</feature>
<proteinExistence type="predicted"/>
<dbReference type="EMBL" id="FOSV01000024">
    <property type="protein sequence ID" value="SFL77845.1"/>
    <property type="molecule type" value="Genomic_DNA"/>
</dbReference>
<gene>
    <name evidence="3" type="ORF">SAMN04488125_12443</name>
</gene>
<keyword evidence="3" id="KW-0378">Hydrolase</keyword>
<dbReference type="Gene3D" id="1.10.10.2520">
    <property type="entry name" value="Cell wall hydrolase SleB, domain 1"/>
    <property type="match status" value="1"/>
</dbReference>
<dbReference type="AlphaFoldDB" id="A0A1I4KGD3"/>
<name>A0A1I4KGD3_9HYPH</name>